<dbReference type="SUPFAM" id="SSF58113">
    <property type="entry name" value="Apolipoprotein A-I"/>
    <property type="match status" value="1"/>
</dbReference>
<evidence type="ECO:0000313" key="2">
    <source>
        <dbReference type="Proteomes" id="UP001501842"/>
    </source>
</evidence>
<gene>
    <name evidence="1" type="ORF">GCM10010439_01430</name>
</gene>
<keyword evidence="2" id="KW-1185">Reference proteome</keyword>
<dbReference type="SUPFAM" id="SSF58104">
    <property type="entry name" value="Methyl-accepting chemotaxis protein (MCP) signaling domain"/>
    <property type="match status" value="1"/>
</dbReference>
<protein>
    <recommendedName>
        <fullName evidence="3">Apolipoprotein A1/A4/E domain-containing protein</fullName>
    </recommendedName>
</protein>
<reference evidence="1 2" key="1">
    <citation type="journal article" date="2019" name="Int. J. Syst. Evol. Microbiol.">
        <title>The Global Catalogue of Microorganisms (GCM) 10K type strain sequencing project: providing services to taxonomists for standard genome sequencing and annotation.</title>
        <authorList>
            <consortium name="The Broad Institute Genomics Platform"/>
            <consortium name="The Broad Institute Genome Sequencing Center for Infectious Disease"/>
            <person name="Wu L."/>
            <person name="Ma J."/>
        </authorList>
    </citation>
    <scope>NUCLEOTIDE SEQUENCE [LARGE SCALE GENOMIC DNA]</scope>
    <source>
        <strain evidence="1 2">JCM 8201</strain>
    </source>
</reference>
<accession>A0ABN3TSS3</accession>
<dbReference type="Gene3D" id="1.20.5.1230">
    <property type="entry name" value="Apolipoprotein A-I"/>
    <property type="match status" value="1"/>
</dbReference>
<name>A0ABN3TSS3_9ACTN</name>
<organism evidence="1 2">
    <name type="scientific">Actinocorallia aurantiaca</name>
    <dbReference type="NCBI Taxonomy" id="46204"/>
    <lineage>
        <taxon>Bacteria</taxon>
        <taxon>Bacillati</taxon>
        <taxon>Actinomycetota</taxon>
        <taxon>Actinomycetes</taxon>
        <taxon>Streptosporangiales</taxon>
        <taxon>Thermomonosporaceae</taxon>
        <taxon>Actinocorallia</taxon>
    </lineage>
</organism>
<sequence>METNHNFLQTGGQPVSDRMRELLARAAQDHVYESRSQGQVLDEIRQRLEGMEWLLREVRERELGSLAGQLDGVRGRMDELTGRPPEWAEGLAEHIESVGERIKPVSELPALWADVGVVAENVDESLSRLQALMDSAQHASQRMADMTKWLDKLQGSMESASVRFNRLDKSLAELGHRSERLEHTITGITSRVEQSLGEAAERTDQGLAALGGRVEGLGGRLDGLDGKINGFDSRLDALGERVGQLPAALEIKEIHRRLAELAQRPSVDYGERFDELERQVSTVTDPLIVELRSRPDRGEIEETITKIVDAAHHDLARRLDDSARAVQEDVKRRVDGIQDDLMRRVDESASGVGKQITGVREDFNKRFDGAHEDVSRRFDHVREDISKRFDDIHDDVVKRVENVFDEVIKRSDAVHDEVSKRSDAVHEEVAKRSEYVQTELGKRVDSVQEDVSKKVSAVHQDVLKRLATLEETMLALAEALLRPRRDGKD</sequence>
<evidence type="ECO:0008006" key="3">
    <source>
        <dbReference type="Google" id="ProtNLM"/>
    </source>
</evidence>
<proteinExistence type="predicted"/>
<dbReference type="EMBL" id="BAAATZ010000001">
    <property type="protein sequence ID" value="GAA2718447.1"/>
    <property type="molecule type" value="Genomic_DNA"/>
</dbReference>
<comment type="caution">
    <text evidence="1">The sequence shown here is derived from an EMBL/GenBank/DDBJ whole genome shotgun (WGS) entry which is preliminary data.</text>
</comment>
<evidence type="ECO:0000313" key="1">
    <source>
        <dbReference type="EMBL" id="GAA2718447.1"/>
    </source>
</evidence>
<dbReference type="Proteomes" id="UP001501842">
    <property type="component" value="Unassembled WGS sequence"/>
</dbReference>
<dbReference type="RefSeq" id="WP_344448067.1">
    <property type="nucleotide sequence ID" value="NZ_BAAATZ010000001.1"/>
</dbReference>
<dbReference type="SUPFAM" id="SSF47162">
    <property type="entry name" value="Apolipoprotein"/>
    <property type="match status" value="1"/>
</dbReference>
<dbReference type="Gene3D" id="1.20.1270.70">
    <property type="entry name" value="Designed single chain three-helix bundle"/>
    <property type="match status" value="1"/>
</dbReference>